<name>A0ABT5ITL5_9NEIS</name>
<accession>A0ABT5ITL5</accession>
<evidence type="ECO:0000313" key="2">
    <source>
        <dbReference type="EMBL" id="MDC7715915.1"/>
    </source>
</evidence>
<feature type="transmembrane region" description="Helical" evidence="1">
    <location>
        <begin position="38"/>
        <end position="62"/>
    </location>
</feature>
<sequence>MPRLVFFDSPFSGLSALTVDEHPVADQSGIDHYPTIPLGSIMLCHSLALVAMNASFIIRVIYQVKQVK</sequence>
<reference evidence="2 3" key="1">
    <citation type="submission" date="2023-01" db="EMBL/GenBank/DDBJ databases">
        <title>Novel species of the genus Vogesella isolated from rivers.</title>
        <authorList>
            <person name="Lu H."/>
        </authorList>
    </citation>
    <scope>NUCLEOTIDE SEQUENCE [LARGE SCALE GENOMIC DNA]</scope>
    <source>
        <strain evidence="2 3">DC21W</strain>
    </source>
</reference>
<dbReference type="Proteomes" id="UP001219956">
    <property type="component" value="Unassembled WGS sequence"/>
</dbReference>
<keyword evidence="3" id="KW-1185">Reference proteome</keyword>
<dbReference type="EMBL" id="JAQQLF010000002">
    <property type="protein sequence ID" value="MDC7715915.1"/>
    <property type="molecule type" value="Genomic_DNA"/>
</dbReference>
<proteinExistence type="predicted"/>
<protein>
    <submittedName>
        <fullName evidence="2">Uncharacterized protein</fullName>
    </submittedName>
</protein>
<gene>
    <name evidence="2" type="ORF">PQU95_01585</name>
</gene>
<keyword evidence="1" id="KW-0812">Transmembrane</keyword>
<evidence type="ECO:0000256" key="1">
    <source>
        <dbReference type="SAM" id="Phobius"/>
    </source>
</evidence>
<organism evidence="2 3">
    <name type="scientific">Vogesella aquatica</name>
    <dbReference type="NCBI Taxonomy" id="2984206"/>
    <lineage>
        <taxon>Bacteria</taxon>
        <taxon>Pseudomonadati</taxon>
        <taxon>Pseudomonadota</taxon>
        <taxon>Betaproteobacteria</taxon>
        <taxon>Neisseriales</taxon>
        <taxon>Chromobacteriaceae</taxon>
        <taxon>Vogesella</taxon>
    </lineage>
</organism>
<keyword evidence="1" id="KW-0472">Membrane</keyword>
<evidence type="ECO:0000313" key="3">
    <source>
        <dbReference type="Proteomes" id="UP001219956"/>
    </source>
</evidence>
<keyword evidence="1" id="KW-1133">Transmembrane helix</keyword>
<dbReference type="RefSeq" id="WP_272750398.1">
    <property type="nucleotide sequence ID" value="NZ_JAQQLF010000002.1"/>
</dbReference>
<comment type="caution">
    <text evidence="2">The sequence shown here is derived from an EMBL/GenBank/DDBJ whole genome shotgun (WGS) entry which is preliminary data.</text>
</comment>